<comment type="caution">
    <text evidence="1">The sequence shown here is derived from an EMBL/GenBank/DDBJ whole genome shotgun (WGS) entry which is preliminary data.</text>
</comment>
<name>A0ABS8T7T7_DATST</name>
<keyword evidence="2" id="KW-1185">Reference proteome</keyword>
<gene>
    <name evidence="1" type="ORF">HAX54_004488</name>
</gene>
<dbReference type="EMBL" id="JACEIK010001208">
    <property type="protein sequence ID" value="MCD7467203.1"/>
    <property type="molecule type" value="Genomic_DNA"/>
</dbReference>
<evidence type="ECO:0000313" key="2">
    <source>
        <dbReference type="Proteomes" id="UP000823775"/>
    </source>
</evidence>
<organism evidence="1 2">
    <name type="scientific">Datura stramonium</name>
    <name type="common">Jimsonweed</name>
    <name type="synonym">Common thornapple</name>
    <dbReference type="NCBI Taxonomy" id="4076"/>
    <lineage>
        <taxon>Eukaryota</taxon>
        <taxon>Viridiplantae</taxon>
        <taxon>Streptophyta</taxon>
        <taxon>Embryophyta</taxon>
        <taxon>Tracheophyta</taxon>
        <taxon>Spermatophyta</taxon>
        <taxon>Magnoliopsida</taxon>
        <taxon>eudicotyledons</taxon>
        <taxon>Gunneridae</taxon>
        <taxon>Pentapetalae</taxon>
        <taxon>asterids</taxon>
        <taxon>lamiids</taxon>
        <taxon>Solanales</taxon>
        <taxon>Solanaceae</taxon>
        <taxon>Solanoideae</taxon>
        <taxon>Datureae</taxon>
        <taxon>Datura</taxon>
    </lineage>
</organism>
<reference evidence="1 2" key="1">
    <citation type="journal article" date="2021" name="BMC Genomics">
        <title>Datura genome reveals duplications of psychoactive alkaloid biosynthetic genes and high mutation rate following tissue culture.</title>
        <authorList>
            <person name="Rajewski A."/>
            <person name="Carter-House D."/>
            <person name="Stajich J."/>
            <person name="Litt A."/>
        </authorList>
    </citation>
    <scope>NUCLEOTIDE SEQUENCE [LARGE SCALE GENOMIC DNA]</scope>
    <source>
        <strain evidence="1">AR-01</strain>
    </source>
</reference>
<dbReference type="Proteomes" id="UP000823775">
    <property type="component" value="Unassembled WGS sequence"/>
</dbReference>
<protein>
    <submittedName>
        <fullName evidence="1">Uncharacterized protein</fullName>
    </submittedName>
</protein>
<accession>A0ABS8T7T7</accession>
<proteinExistence type="predicted"/>
<sequence length="123" mass="13598">KGNFISIETKEDSASQPDCYTFRRIRILRLMADGQRTPEAQAHKALDNSSVDHWCDLENCRSSSKNMGTMGFDVLPIPVRQIAHNTRRLTLQLGLDTSGPCYISGSRIMTGGMLIAAKQLSLA</sequence>
<feature type="non-terminal residue" evidence="1">
    <location>
        <position position="1"/>
    </location>
</feature>
<evidence type="ECO:0000313" key="1">
    <source>
        <dbReference type="EMBL" id="MCD7467203.1"/>
    </source>
</evidence>